<dbReference type="Proteomes" id="UP001498398">
    <property type="component" value="Unassembled WGS sequence"/>
</dbReference>
<proteinExistence type="predicted"/>
<protein>
    <submittedName>
        <fullName evidence="2">Uncharacterized protein</fullName>
    </submittedName>
</protein>
<sequence length="177" mass="19761">MSTGSFSNIESSARPEPGTQDRRHGRYQGRKRRNNRHQRKARGPIYQNDDGFTSSMQGLGKVNFSTGSSQSTFENTSFMRCGRSINSIYCPHASSPRELFNFCDQSQEFESCSKPVEAEYTTGRDIDLFTNSYGAYITNSSFYVMDKCIGAVEMPDNPSPEFLRAIEAICAAGAPRT</sequence>
<feature type="compositionally biased region" description="Basic residues" evidence="1">
    <location>
        <begin position="23"/>
        <end position="42"/>
    </location>
</feature>
<evidence type="ECO:0000313" key="3">
    <source>
        <dbReference type="Proteomes" id="UP001498398"/>
    </source>
</evidence>
<feature type="region of interest" description="Disordered" evidence="1">
    <location>
        <begin position="1"/>
        <end position="52"/>
    </location>
</feature>
<evidence type="ECO:0000256" key="1">
    <source>
        <dbReference type="SAM" id="MobiDB-lite"/>
    </source>
</evidence>
<keyword evidence="3" id="KW-1185">Reference proteome</keyword>
<reference evidence="2 3" key="1">
    <citation type="submission" date="2024-01" db="EMBL/GenBank/DDBJ databases">
        <title>A draft genome for the cacao thread blight pathogen Marasmiellus scandens.</title>
        <authorList>
            <person name="Baruah I.K."/>
            <person name="Leung J."/>
            <person name="Bukari Y."/>
            <person name="Amoako-Attah I."/>
            <person name="Meinhardt L.W."/>
            <person name="Bailey B.A."/>
            <person name="Cohen S.P."/>
        </authorList>
    </citation>
    <scope>NUCLEOTIDE SEQUENCE [LARGE SCALE GENOMIC DNA]</scope>
    <source>
        <strain evidence="2 3">GH-19</strain>
    </source>
</reference>
<name>A0ABR1IN14_9AGAR</name>
<feature type="compositionally biased region" description="Polar residues" evidence="1">
    <location>
        <begin position="1"/>
        <end position="11"/>
    </location>
</feature>
<accession>A0ABR1IN14</accession>
<comment type="caution">
    <text evidence="2">The sequence shown here is derived from an EMBL/GenBank/DDBJ whole genome shotgun (WGS) entry which is preliminary data.</text>
</comment>
<organism evidence="2 3">
    <name type="scientific">Marasmiellus scandens</name>
    <dbReference type="NCBI Taxonomy" id="2682957"/>
    <lineage>
        <taxon>Eukaryota</taxon>
        <taxon>Fungi</taxon>
        <taxon>Dikarya</taxon>
        <taxon>Basidiomycota</taxon>
        <taxon>Agaricomycotina</taxon>
        <taxon>Agaricomycetes</taxon>
        <taxon>Agaricomycetidae</taxon>
        <taxon>Agaricales</taxon>
        <taxon>Marasmiineae</taxon>
        <taxon>Omphalotaceae</taxon>
        <taxon>Marasmiellus</taxon>
    </lineage>
</organism>
<dbReference type="EMBL" id="JBANRG010000130">
    <property type="protein sequence ID" value="KAK7434184.1"/>
    <property type="molecule type" value="Genomic_DNA"/>
</dbReference>
<gene>
    <name evidence="2" type="ORF">VKT23_020315</name>
</gene>
<evidence type="ECO:0000313" key="2">
    <source>
        <dbReference type="EMBL" id="KAK7434184.1"/>
    </source>
</evidence>